<evidence type="ECO:0000259" key="1">
    <source>
        <dbReference type="SMART" id="SM00065"/>
    </source>
</evidence>
<name>A0A937XGZ2_UNCW3</name>
<gene>
    <name evidence="2" type="ORF">FJY68_13880</name>
</gene>
<organism evidence="2 3">
    <name type="scientific">candidate division WOR-3 bacterium</name>
    <dbReference type="NCBI Taxonomy" id="2052148"/>
    <lineage>
        <taxon>Bacteria</taxon>
        <taxon>Bacteria division WOR-3</taxon>
    </lineage>
</organism>
<dbReference type="Pfam" id="PF01590">
    <property type="entry name" value="GAF"/>
    <property type="match status" value="1"/>
</dbReference>
<dbReference type="EMBL" id="VGIR01000170">
    <property type="protein sequence ID" value="MBM3332912.1"/>
    <property type="molecule type" value="Genomic_DNA"/>
</dbReference>
<dbReference type="AlphaFoldDB" id="A0A937XGZ2"/>
<dbReference type="InterPro" id="IPR003018">
    <property type="entry name" value="GAF"/>
</dbReference>
<dbReference type="SUPFAM" id="SSF55781">
    <property type="entry name" value="GAF domain-like"/>
    <property type="match status" value="1"/>
</dbReference>
<dbReference type="Gene3D" id="3.30.450.40">
    <property type="match status" value="1"/>
</dbReference>
<sequence length="148" mass="16417">MKYQAQFDEMRELVLAAKGPEDLQSRVVISLRKSFPNYHWVGIYRLEGDHLVLGPFQGKPTVHTRIPVGTGVCGAVAASMKTEVVPNVQADARYLACSLETRSEIVVPVIKGSVFWGEIDIDSDAPDAFKKDDVEFLEAVARLLSERL</sequence>
<feature type="domain" description="GAF" evidence="1">
    <location>
        <begin position="19"/>
        <end position="147"/>
    </location>
</feature>
<comment type="caution">
    <text evidence="2">The sequence shown here is derived from an EMBL/GenBank/DDBJ whole genome shotgun (WGS) entry which is preliminary data.</text>
</comment>
<dbReference type="Proteomes" id="UP000779900">
    <property type="component" value="Unassembled WGS sequence"/>
</dbReference>
<dbReference type="SMART" id="SM00065">
    <property type="entry name" value="GAF"/>
    <property type="match status" value="1"/>
</dbReference>
<dbReference type="InterPro" id="IPR029016">
    <property type="entry name" value="GAF-like_dom_sf"/>
</dbReference>
<accession>A0A937XGZ2</accession>
<proteinExistence type="predicted"/>
<evidence type="ECO:0000313" key="3">
    <source>
        <dbReference type="Proteomes" id="UP000779900"/>
    </source>
</evidence>
<protein>
    <submittedName>
        <fullName evidence="2">GAF domain-containing protein</fullName>
    </submittedName>
</protein>
<reference evidence="2" key="1">
    <citation type="submission" date="2019-03" db="EMBL/GenBank/DDBJ databases">
        <title>Lake Tanganyika Metagenome-Assembled Genomes (MAGs).</title>
        <authorList>
            <person name="Tran P."/>
        </authorList>
    </citation>
    <scope>NUCLEOTIDE SEQUENCE</scope>
    <source>
        <strain evidence="2">K_DeepCast_150m_m2_040</strain>
    </source>
</reference>
<evidence type="ECO:0000313" key="2">
    <source>
        <dbReference type="EMBL" id="MBM3332912.1"/>
    </source>
</evidence>